<evidence type="ECO:0000313" key="2">
    <source>
        <dbReference type="EMBL" id="KAJ1173753.1"/>
    </source>
</evidence>
<feature type="region of interest" description="Disordered" evidence="1">
    <location>
        <begin position="1"/>
        <end position="22"/>
    </location>
</feature>
<evidence type="ECO:0000313" key="3">
    <source>
        <dbReference type="Proteomes" id="UP001066276"/>
    </source>
</evidence>
<feature type="compositionally biased region" description="Basic and acidic residues" evidence="1">
    <location>
        <begin position="12"/>
        <end position="22"/>
    </location>
</feature>
<comment type="caution">
    <text evidence="2">The sequence shown here is derived from an EMBL/GenBank/DDBJ whole genome shotgun (WGS) entry which is preliminary data.</text>
</comment>
<proteinExistence type="predicted"/>
<reference evidence="2" key="1">
    <citation type="journal article" date="2022" name="bioRxiv">
        <title>Sequencing and chromosome-scale assembly of the giantPleurodeles waltlgenome.</title>
        <authorList>
            <person name="Brown T."/>
            <person name="Elewa A."/>
            <person name="Iarovenko S."/>
            <person name="Subramanian E."/>
            <person name="Araus A.J."/>
            <person name="Petzold A."/>
            <person name="Susuki M."/>
            <person name="Suzuki K.-i.T."/>
            <person name="Hayashi T."/>
            <person name="Toyoda A."/>
            <person name="Oliveira C."/>
            <person name="Osipova E."/>
            <person name="Leigh N.D."/>
            <person name="Simon A."/>
            <person name="Yun M.H."/>
        </authorList>
    </citation>
    <scope>NUCLEOTIDE SEQUENCE</scope>
    <source>
        <strain evidence="2">20211129_DDA</strain>
        <tissue evidence="2">Liver</tissue>
    </source>
</reference>
<keyword evidence="3" id="KW-1185">Reference proteome</keyword>
<sequence>MRGTSTAGSDSPIKKPSEMKQKCQRKEKLTEIFTLPLHVVGTSTLVGTERYRCHAQKFVKLELYFKLFIYSFSLRPPASVSSYNSRTLKPNPTFFSPFYIPFVLSRETHEGHVPTVCPSEAYYPVSKYLYYWM</sequence>
<dbReference type="AlphaFoldDB" id="A0AAV7TD00"/>
<gene>
    <name evidence="2" type="ORF">NDU88_005579</name>
</gene>
<evidence type="ECO:0000256" key="1">
    <source>
        <dbReference type="SAM" id="MobiDB-lite"/>
    </source>
</evidence>
<dbReference type="EMBL" id="JANPWB010000007">
    <property type="protein sequence ID" value="KAJ1173753.1"/>
    <property type="molecule type" value="Genomic_DNA"/>
</dbReference>
<name>A0AAV7TD00_PLEWA</name>
<accession>A0AAV7TD00</accession>
<organism evidence="2 3">
    <name type="scientific">Pleurodeles waltl</name>
    <name type="common">Iberian ribbed newt</name>
    <dbReference type="NCBI Taxonomy" id="8319"/>
    <lineage>
        <taxon>Eukaryota</taxon>
        <taxon>Metazoa</taxon>
        <taxon>Chordata</taxon>
        <taxon>Craniata</taxon>
        <taxon>Vertebrata</taxon>
        <taxon>Euteleostomi</taxon>
        <taxon>Amphibia</taxon>
        <taxon>Batrachia</taxon>
        <taxon>Caudata</taxon>
        <taxon>Salamandroidea</taxon>
        <taxon>Salamandridae</taxon>
        <taxon>Pleurodelinae</taxon>
        <taxon>Pleurodeles</taxon>
    </lineage>
</organism>
<protein>
    <submittedName>
        <fullName evidence="2">Uncharacterized protein</fullName>
    </submittedName>
</protein>
<dbReference type="Proteomes" id="UP001066276">
    <property type="component" value="Chromosome 4_1"/>
</dbReference>